<evidence type="ECO:0000313" key="1">
    <source>
        <dbReference type="EMBL" id="BFF90091.1"/>
    </source>
</evidence>
<dbReference type="EMBL" id="AP029263">
    <property type="protein sequence ID" value="BFF90091.1"/>
    <property type="molecule type" value="Genomic_DNA"/>
</dbReference>
<keyword evidence="2" id="KW-1185">Reference proteome</keyword>
<proteinExistence type="predicted"/>
<accession>A0AAU9F5J4</accession>
<name>A0AAU9F5J4_DROMD</name>
<sequence length="77" mass="9314">MLSLSNRFCETFKGWKSMESLSSLLRNFLRLYFRCIFKWLQQIAKISANFYIVSGHHFWSKNEISMSNHEFHRVSTF</sequence>
<organism evidence="1 2">
    <name type="scientific">Drosophila madeirensis</name>
    <name type="common">Fruit fly</name>
    <dbReference type="NCBI Taxonomy" id="30013"/>
    <lineage>
        <taxon>Eukaryota</taxon>
        <taxon>Metazoa</taxon>
        <taxon>Ecdysozoa</taxon>
        <taxon>Arthropoda</taxon>
        <taxon>Hexapoda</taxon>
        <taxon>Insecta</taxon>
        <taxon>Pterygota</taxon>
        <taxon>Neoptera</taxon>
        <taxon>Endopterygota</taxon>
        <taxon>Diptera</taxon>
        <taxon>Brachycera</taxon>
        <taxon>Muscomorpha</taxon>
        <taxon>Ephydroidea</taxon>
        <taxon>Drosophilidae</taxon>
        <taxon>Drosophila</taxon>
        <taxon>Sophophora</taxon>
    </lineage>
</organism>
<reference evidence="1 2" key="1">
    <citation type="submission" date="2024-02" db="EMBL/GenBank/DDBJ databases">
        <title>A chromosome-level genome assembly of Drosophila madeirensis, a fruit fly species endemic to Madeira island.</title>
        <authorList>
            <person name="Tomihara K."/>
            <person name="Llopart A."/>
            <person name="Yamamoto D."/>
        </authorList>
    </citation>
    <scope>NUCLEOTIDE SEQUENCE [LARGE SCALE GENOMIC DNA]</scope>
    <source>
        <strain evidence="1 2">RF1</strain>
    </source>
</reference>
<dbReference type="AlphaFoldDB" id="A0AAU9F5J4"/>
<evidence type="ECO:0000313" key="2">
    <source>
        <dbReference type="Proteomes" id="UP001500889"/>
    </source>
</evidence>
<dbReference type="Proteomes" id="UP001500889">
    <property type="component" value="Chromosome O"/>
</dbReference>
<gene>
    <name evidence="1" type="ORF">DMAD_08685</name>
</gene>
<protein>
    <submittedName>
        <fullName evidence="1">Uncharacterized protein</fullName>
    </submittedName>
</protein>